<sequence>MQMQRIADAGFTSDFATLVVGSFLYGIVTLLFISNLYFLGTRRTLAGKRRSRKQNLTSLAFLGVTALFLVVTAHWTIVVYRGYLEFLSRGNPTLEEKFYNTTDERTQVVIDALFLFSILLGDLLLVYRLWIIWGGHWRIIILPLCAMIAATVVSIMVILQTAQLLPSGKNIANLDDIDRNVVFGNNLYCTAAIVYRVLRATMDSHPENRLMGILTILVESAALQMCWFIILGVAARVSLPVALFTFATFPAITAVTNLLIHARVGLGWSQEITGRHKDQKESTRKRSLRVQNLKSVPSKFEPQDVIYITKPDHARVQQA</sequence>
<proteinExistence type="predicted"/>
<feature type="transmembrane region" description="Helical" evidence="1">
    <location>
        <begin position="59"/>
        <end position="80"/>
    </location>
</feature>
<protein>
    <submittedName>
        <fullName evidence="2">Uncharacterized protein</fullName>
    </submittedName>
</protein>
<dbReference type="Proteomes" id="UP001221142">
    <property type="component" value="Unassembled WGS sequence"/>
</dbReference>
<evidence type="ECO:0000313" key="2">
    <source>
        <dbReference type="EMBL" id="KAJ7625840.1"/>
    </source>
</evidence>
<gene>
    <name evidence="2" type="ORF">FB45DRAFT_922421</name>
</gene>
<feature type="transmembrane region" description="Helical" evidence="1">
    <location>
        <begin position="15"/>
        <end position="38"/>
    </location>
</feature>
<organism evidence="2 3">
    <name type="scientific">Roridomyces roridus</name>
    <dbReference type="NCBI Taxonomy" id="1738132"/>
    <lineage>
        <taxon>Eukaryota</taxon>
        <taxon>Fungi</taxon>
        <taxon>Dikarya</taxon>
        <taxon>Basidiomycota</taxon>
        <taxon>Agaricomycotina</taxon>
        <taxon>Agaricomycetes</taxon>
        <taxon>Agaricomycetidae</taxon>
        <taxon>Agaricales</taxon>
        <taxon>Marasmiineae</taxon>
        <taxon>Mycenaceae</taxon>
        <taxon>Roridomyces</taxon>
    </lineage>
</organism>
<comment type="caution">
    <text evidence="2">The sequence shown here is derived from an EMBL/GenBank/DDBJ whole genome shotgun (WGS) entry which is preliminary data.</text>
</comment>
<feature type="transmembrane region" description="Helical" evidence="1">
    <location>
        <begin position="241"/>
        <end position="260"/>
    </location>
</feature>
<feature type="transmembrane region" description="Helical" evidence="1">
    <location>
        <begin position="210"/>
        <end position="235"/>
    </location>
</feature>
<reference evidence="2" key="1">
    <citation type="submission" date="2023-03" db="EMBL/GenBank/DDBJ databases">
        <title>Massive genome expansion in bonnet fungi (Mycena s.s.) driven by repeated elements and novel gene families across ecological guilds.</title>
        <authorList>
            <consortium name="Lawrence Berkeley National Laboratory"/>
            <person name="Harder C.B."/>
            <person name="Miyauchi S."/>
            <person name="Viragh M."/>
            <person name="Kuo A."/>
            <person name="Thoen E."/>
            <person name="Andreopoulos B."/>
            <person name="Lu D."/>
            <person name="Skrede I."/>
            <person name="Drula E."/>
            <person name="Henrissat B."/>
            <person name="Morin E."/>
            <person name="Kohler A."/>
            <person name="Barry K."/>
            <person name="LaButti K."/>
            <person name="Morin E."/>
            <person name="Salamov A."/>
            <person name="Lipzen A."/>
            <person name="Mereny Z."/>
            <person name="Hegedus B."/>
            <person name="Baldrian P."/>
            <person name="Stursova M."/>
            <person name="Weitz H."/>
            <person name="Taylor A."/>
            <person name="Grigoriev I.V."/>
            <person name="Nagy L.G."/>
            <person name="Martin F."/>
            <person name="Kauserud H."/>
        </authorList>
    </citation>
    <scope>NUCLEOTIDE SEQUENCE</scope>
    <source>
        <strain evidence="2">9284</strain>
    </source>
</reference>
<keyword evidence="3" id="KW-1185">Reference proteome</keyword>
<keyword evidence="1" id="KW-0472">Membrane</keyword>
<feature type="transmembrane region" description="Helical" evidence="1">
    <location>
        <begin position="139"/>
        <end position="161"/>
    </location>
</feature>
<accession>A0AAD7BN35</accession>
<keyword evidence="1" id="KW-0812">Transmembrane</keyword>
<dbReference type="EMBL" id="JARKIF010000012">
    <property type="protein sequence ID" value="KAJ7625840.1"/>
    <property type="molecule type" value="Genomic_DNA"/>
</dbReference>
<evidence type="ECO:0000313" key="3">
    <source>
        <dbReference type="Proteomes" id="UP001221142"/>
    </source>
</evidence>
<feature type="transmembrane region" description="Helical" evidence="1">
    <location>
        <begin position="181"/>
        <end position="198"/>
    </location>
</feature>
<name>A0AAD7BN35_9AGAR</name>
<keyword evidence="1" id="KW-1133">Transmembrane helix</keyword>
<feature type="transmembrane region" description="Helical" evidence="1">
    <location>
        <begin position="108"/>
        <end position="127"/>
    </location>
</feature>
<dbReference type="AlphaFoldDB" id="A0AAD7BN35"/>
<evidence type="ECO:0000256" key="1">
    <source>
        <dbReference type="SAM" id="Phobius"/>
    </source>
</evidence>